<comment type="caution">
    <text evidence="4">The sequence shown here is derived from an EMBL/GenBank/DDBJ whole genome shotgun (WGS) entry which is preliminary data.</text>
</comment>
<feature type="domain" description="Histidine kinase/HSP90-like ATPase" evidence="2">
    <location>
        <begin position="210"/>
        <end position="302"/>
    </location>
</feature>
<dbReference type="CDD" id="cd16936">
    <property type="entry name" value="HATPase_RsbW-like"/>
    <property type="match status" value="1"/>
</dbReference>
<dbReference type="Pfam" id="PF14417">
    <property type="entry name" value="MEDS"/>
    <property type="match status" value="1"/>
</dbReference>
<name>A0A4R6P3J6_NOCIG</name>
<dbReference type="Gene3D" id="3.30.565.10">
    <property type="entry name" value="Histidine kinase-like ATPase, C-terminal domain"/>
    <property type="match status" value="1"/>
</dbReference>
<reference evidence="4 5" key="1">
    <citation type="submission" date="2019-03" db="EMBL/GenBank/DDBJ databases">
        <title>Genomic Encyclopedia of Type Strains, Phase IV (KMG-IV): sequencing the most valuable type-strain genomes for metagenomic binning, comparative biology and taxonomic classification.</title>
        <authorList>
            <person name="Goeker M."/>
        </authorList>
    </citation>
    <scope>NUCLEOTIDE SEQUENCE [LARGE SCALE GENOMIC DNA]</scope>
    <source>
        <strain evidence="4 5">DSM 44496</strain>
    </source>
</reference>
<protein>
    <submittedName>
        <fullName evidence="4">Anti-sigma regulatory factor (Ser/Thr protein kinase)</fullName>
    </submittedName>
</protein>
<dbReference type="InterPro" id="IPR050267">
    <property type="entry name" value="Anti-sigma-factor_SerPK"/>
</dbReference>
<dbReference type="InterPro" id="IPR003594">
    <property type="entry name" value="HATPase_dom"/>
</dbReference>
<dbReference type="RefSeq" id="WP_084476064.1">
    <property type="nucleotide sequence ID" value="NZ_SNXK01000007.1"/>
</dbReference>
<keyword evidence="1" id="KW-0418">Kinase</keyword>
<dbReference type="EMBL" id="SNXK01000007">
    <property type="protein sequence ID" value="TDP31875.1"/>
    <property type="molecule type" value="Genomic_DNA"/>
</dbReference>
<evidence type="ECO:0000259" key="2">
    <source>
        <dbReference type="Pfam" id="PF13581"/>
    </source>
</evidence>
<keyword evidence="1" id="KW-0808">Transferase</keyword>
<accession>A0A4R6P3J6</accession>
<dbReference type="PANTHER" id="PTHR35526">
    <property type="entry name" value="ANTI-SIGMA-F FACTOR RSBW-RELATED"/>
    <property type="match status" value="1"/>
</dbReference>
<dbReference type="AlphaFoldDB" id="A0A4R6P3J6"/>
<dbReference type="GO" id="GO:0004674">
    <property type="term" value="F:protein serine/threonine kinase activity"/>
    <property type="evidence" value="ECO:0007669"/>
    <property type="project" value="UniProtKB-KW"/>
</dbReference>
<organism evidence="4 5">
    <name type="scientific">Nocardia ignorata</name>
    <dbReference type="NCBI Taxonomy" id="145285"/>
    <lineage>
        <taxon>Bacteria</taxon>
        <taxon>Bacillati</taxon>
        <taxon>Actinomycetota</taxon>
        <taxon>Actinomycetes</taxon>
        <taxon>Mycobacteriales</taxon>
        <taxon>Nocardiaceae</taxon>
        <taxon>Nocardia</taxon>
    </lineage>
</organism>
<dbReference type="Pfam" id="PF13581">
    <property type="entry name" value="HATPase_c_2"/>
    <property type="match status" value="1"/>
</dbReference>
<evidence type="ECO:0000313" key="4">
    <source>
        <dbReference type="EMBL" id="TDP31875.1"/>
    </source>
</evidence>
<proteinExistence type="predicted"/>
<gene>
    <name evidence="4" type="ORF">DFR75_107100</name>
</gene>
<feature type="domain" description="MEDS" evidence="3">
    <location>
        <begin position="12"/>
        <end position="164"/>
    </location>
</feature>
<evidence type="ECO:0000313" key="5">
    <source>
        <dbReference type="Proteomes" id="UP000295087"/>
    </source>
</evidence>
<evidence type="ECO:0000256" key="1">
    <source>
        <dbReference type="ARBA" id="ARBA00022527"/>
    </source>
</evidence>
<dbReference type="PANTHER" id="PTHR35526:SF3">
    <property type="entry name" value="ANTI-SIGMA-F FACTOR RSBW"/>
    <property type="match status" value="1"/>
</dbReference>
<sequence length="330" mass="34719">MSVQAGVASPHDHVVSIYDGLEELARNVSDFLGQGLDTDGAAVVIATPAHREAIATRLSEHGSDLAALAAAGRYRTLDAEQTLASFTIDGALDRARFAEVIGEVIAAASAGGRSVRAFGEMVALLWADGDPAAAIELEAMWNELAQSHRFLLYCAYPRDILAGADDLMRLQQVCAQHSEILAPDSYTAAQPALGPSADPDSDSRSYLPVPSAVSAARRFVTGRLGEWQHGPAVIDDAALVVSELAANAVAHAHTAFRIHLSQAEGTVKIEAEDLSPRRPVMGTDRGSAVGGRGLILIAALGSRWGIEPDPAGHAKNVWCEIPSPDLREGI</sequence>
<evidence type="ECO:0000259" key="3">
    <source>
        <dbReference type="Pfam" id="PF14417"/>
    </source>
</evidence>
<dbReference type="InterPro" id="IPR025847">
    <property type="entry name" value="MEDS_domain"/>
</dbReference>
<dbReference type="InterPro" id="IPR036890">
    <property type="entry name" value="HATPase_C_sf"/>
</dbReference>
<keyword evidence="1" id="KW-0723">Serine/threonine-protein kinase</keyword>
<dbReference type="Proteomes" id="UP000295087">
    <property type="component" value="Unassembled WGS sequence"/>
</dbReference>
<keyword evidence="5" id="KW-1185">Reference proteome</keyword>